<proteinExistence type="predicted"/>
<protein>
    <submittedName>
        <fullName evidence="1">Uncharacterized protein</fullName>
    </submittedName>
</protein>
<dbReference type="Proteomes" id="UP000356253">
    <property type="component" value="Unassembled WGS sequence"/>
</dbReference>
<reference evidence="1" key="1">
    <citation type="submission" date="2019-09" db="EMBL/GenBank/DDBJ databases">
        <authorList>
            <person name="Rodrigo-Torres L."/>
            <person name="Arahal R. D."/>
            <person name="Lucena T."/>
        </authorList>
    </citation>
    <scope>NUCLEOTIDE SEQUENCE</scope>
    <source>
        <strain evidence="1">ISS653</strain>
    </source>
</reference>
<sequence>MLIFCSLFFFFGIGNSTINAQTKNNYVVLSKNIQQLQPILQTATALQEEDGNKFGEFHVIFCGKTLQETQDNPEFTALLKTAHKQAVKVFACGISLKKLNLNEKDLPTELKVTENGILYGFQLAKKGFLTLSI</sequence>
<evidence type="ECO:0000313" key="2">
    <source>
        <dbReference type="Proteomes" id="UP000356253"/>
    </source>
</evidence>
<keyword evidence="2" id="KW-1185">Reference proteome</keyword>
<accession>A0AC61Y695</accession>
<organism evidence="1 2">
    <name type="scientific">Mesonia oceanica</name>
    <dbReference type="NCBI Taxonomy" id="2687242"/>
    <lineage>
        <taxon>Bacteria</taxon>
        <taxon>Pseudomonadati</taxon>
        <taxon>Bacteroidota</taxon>
        <taxon>Flavobacteriia</taxon>
        <taxon>Flavobacteriales</taxon>
        <taxon>Flavobacteriaceae</taxon>
        <taxon>Mesonia</taxon>
    </lineage>
</organism>
<dbReference type="EMBL" id="CABVMM010000003">
    <property type="protein sequence ID" value="VVU99709.1"/>
    <property type="molecule type" value="Genomic_DNA"/>
</dbReference>
<evidence type="ECO:0000313" key="1">
    <source>
        <dbReference type="EMBL" id="VVU99709.1"/>
    </source>
</evidence>
<comment type="caution">
    <text evidence="1">The sequence shown here is derived from an EMBL/GenBank/DDBJ whole genome shotgun (WGS) entry which is preliminary data.</text>
</comment>
<name>A0AC61Y695_9FLAO</name>
<gene>
    <name evidence="1" type="ORF">FVB9532_00966</name>
</gene>